<proteinExistence type="predicted"/>
<reference evidence="2" key="1">
    <citation type="journal article" date="2024" name="Front. Bioeng. Biotechnol.">
        <title>Genome-scale model development and genomic sequencing of the oleaginous clade Lipomyces.</title>
        <authorList>
            <person name="Czajka J.J."/>
            <person name="Han Y."/>
            <person name="Kim J."/>
            <person name="Mondo S.J."/>
            <person name="Hofstad B.A."/>
            <person name="Robles A."/>
            <person name="Haridas S."/>
            <person name="Riley R."/>
            <person name="LaButti K."/>
            <person name="Pangilinan J."/>
            <person name="Andreopoulos W."/>
            <person name="Lipzen A."/>
            <person name="Yan J."/>
            <person name="Wang M."/>
            <person name="Ng V."/>
            <person name="Grigoriev I.V."/>
            <person name="Spatafora J.W."/>
            <person name="Magnuson J.K."/>
            <person name="Baker S.E."/>
            <person name="Pomraning K.R."/>
        </authorList>
    </citation>
    <scope>NUCLEOTIDE SEQUENCE [LARGE SCALE GENOMIC DNA]</scope>
    <source>
        <strain evidence="2">CBS 10300</strain>
    </source>
</reference>
<gene>
    <name evidence="1" type="ORF">V1517DRAFT_257237</name>
</gene>
<evidence type="ECO:0000313" key="1">
    <source>
        <dbReference type="EMBL" id="KAK9323841.1"/>
    </source>
</evidence>
<dbReference type="Proteomes" id="UP001489719">
    <property type="component" value="Unassembled WGS sequence"/>
</dbReference>
<evidence type="ECO:0000313" key="2">
    <source>
        <dbReference type="Proteomes" id="UP001489719"/>
    </source>
</evidence>
<keyword evidence="1" id="KW-0489">Methyltransferase</keyword>
<dbReference type="EMBL" id="MU970056">
    <property type="protein sequence ID" value="KAK9323841.1"/>
    <property type="molecule type" value="Genomic_DNA"/>
</dbReference>
<keyword evidence="2" id="KW-1185">Reference proteome</keyword>
<comment type="caution">
    <text evidence="1">The sequence shown here is derived from an EMBL/GenBank/DDBJ whole genome shotgun (WGS) entry which is preliminary data.</text>
</comment>
<accession>A0ACC3TSV6</accession>
<keyword evidence="1" id="KW-0808">Transferase</keyword>
<organism evidence="1 2">
    <name type="scientific">Lipomyces orientalis</name>
    <dbReference type="NCBI Taxonomy" id="1233043"/>
    <lineage>
        <taxon>Eukaryota</taxon>
        <taxon>Fungi</taxon>
        <taxon>Dikarya</taxon>
        <taxon>Ascomycota</taxon>
        <taxon>Saccharomycotina</taxon>
        <taxon>Lipomycetes</taxon>
        <taxon>Lipomycetales</taxon>
        <taxon>Lipomycetaceae</taxon>
        <taxon>Lipomyces</taxon>
    </lineage>
</organism>
<name>A0ACC3TSV6_9ASCO</name>
<sequence>MMTSFAQEPRINPNQLLQDYYGSLESRLGYRFVLGGTRHFGYYDADTYWPFPIKGALRAMEERLFDSLGLESGATVLDAGCGIGHVAIYMARKGLRVQAIDVVNRHLHKAQRNIKAQGLEDRITVRKMDYHHLDGFTDGSLDGVYTMETFVHATDPEGVAKEFFRVLKPGGSIVLHEYDHADLTATPNVKVSLEQINKHAAMPALNRFGPGVLQRIMEEAGFEQVVVKDLSINVTPMLRLFFVMAYIPYFFIRLFRLRPWFVNTVAGVEGYRGRRLGRYVAVSARKPLTPSGSREGNDIQ</sequence>
<protein>
    <submittedName>
        <fullName evidence="1">S-adenosyl-L-methionine-dependent methyltransferase</fullName>
    </submittedName>
</protein>